<evidence type="ECO:0000256" key="5">
    <source>
        <dbReference type="SAM" id="Phobius"/>
    </source>
</evidence>
<keyword evidence="3 5" id="KW-1133">Transmembrane helix</keyword>
<evidence type="ECO:0000256" key="2">
    <source>
        <dbReference type="ARBA" id="ARBA00022692"/>
    </source>
</evidence>
<gene>
    <name evidence="7" type="ORF">BT96DRAFT_162000</name>
</gene>
<dbReference type="AlphaFoldDB" id="A0A6A4HDM0"/>
<reference evidence="7" key="1">
    <citation type="journal article" date="2019" name="Environ. Microbiol.">
        <title>Fungal ecological strategies reflected in gene transcription - a case study of two litter decomposers.</title>
        <authorList>
            <person name="Barbi F."/>
            <person name="Kohler A."/>
            <person name="Barry K."/>
            <person name="Baskaran P."/>
            <person name="Daum C."/>
            <person name="Fauchery L."/>
            <person name="Ihrmark K."/>
            <person name="Kuo A."/>
            <person name="LaButti K."/>
            <person name="Lipzen A."/>
            <person name="Morin E."/>
            <person name="Grigoriev I.V."/>
            <person name="Henrissat B."/>
            <person name="Lindahl B."/>
            <person name="Martin F."/>
        </authorList>
    </citation>
    <scope>NUCLEOTIDE SEQUENCE</scope>
    <source>
        <strain evidence="7">JB14</strain>
    </source>
</reference>
<sequence>MYLSRSMFKRISFLSVLLYGLTLAAASKGLDVTSNLDARDTTNAENQRPIAGFIMKIWPAVIGIILYGLSGAIHWIHFFRTGQRYMLTLTIGMTCFTFGLIMRIVDSHSPYSVAVYVIELAFVLLSPCAFLATEYMLLSRLATSLGQDIADDCLLIPARRITKFFVWSDVITFWIQAGGGALSVNLKLSLVGTKIVIVGLILQLVSFALFTIMLIVFGFRVRAKHPSAWNIRTSSRTSESLTSVVGPFKISSISNWKILYFTMCLTCIGVLIRCAFRIAEFTGGYFGFLATHEGYFYLLDALPLWIAMTLYCFVWPSRFINRQDLDAELVEQAGAQGLYANTKE</sequence>
<evidence type="ECO:0000256" key="4">
    <source>
        <dbReference type="ARBA" id="ARBA00023136"/>
    </source>
</evidence>
<dbReference type="GO" id="GO:0016020">
    <property type="term" value="C:membrane"/>
    <property type="evidence" value="ECO:0007669"/>
    <property type="project" value="UniProtKB-SubCell"/>
</dbReference>
<keyword evidence="8" id="KW-1185">Reference proteome</keyword>
<feature type="signal peptide" evidence="6">
    <location>
        <begin position="1"/>
        <end position="26"/>
    </location>
</feature>
<feature type="chain" id="PRO_5025608977" evidence="6">
    <location>
        <begin position="27"/>
        <end position="344"/>
    </location>
</feature>
<evidence type="ECO:0000256" key="3">
    <source>
        <dbReference type="ARBA" id="ARBA00022989"/>
    </source>
</evidence>
<feature type="transmembrane region" description="Helical" evidence="5">
    <location>
        <begin position="85"/>
        <end position="105"/>
    </location>
</feature>
<keyword evidence="2 5" id="KW-0812">Transmembrane</keyword>
<name>A0A6A4HDM0_9AGAR</name>
<feature type="transmembrane region" description="Helical" evidence="5">
    <location>
        <begin position="195"/>
        <end position="219"/>
    </location>
</feature>
<proteinExistence type="predicted"/>
<organism evidence="7 8">
    <name type="scientific">Gymnopus androsaceus JB14</name>
    <dbReference type="NCBI Taxonomy" id="1447944"/>
    <lineage>
        <taxon>Eukaryota</taxon>
        <taxon>Fungi</taxon>
        <taxon>Dikarya</taxon>
        <taxon>Basidiomycota</taxon>
        <taxon>Agaricomycotina</taxon>
        <taxon>Agaricomycetes</taxon>
        <taxon>Agaricomycetidae</taxon>
        <taxon>Agaricales</taxon>
        <taxon>Marasmiineae</taxon>
        <taxon>Omphalotaceae</taxon>
        <taxon>Gymnopus</taxon>
    </lineage>
</organism>
<evidence type="ECO:0000256" key="1">
    <source>
        <dbReference type="ARBA" id="ARBA00004141"/>
    </source>
</evidence>
<comment type="subcellular location">
    <subcellularLocation>
        <location evidence="1">Membrane</location>
        <topology evidence="1">Multi-pass membrane protein</topology>
    </subcellularLocation>
</comment>
<dbReference type="PANTHER" id="PTHR31465">
    <property type="entry name" value="PROTEIN RTA1-RELATED"/>
    <property type="match status" value="1"/>
</dbReference>
<evidence type="ECO:0000313" key="7">
    <source>
        <dbReference type="EMBL" id="KAE9395155.1"/>
    </source>
</evidence>
<dbReference type="InterPro" id="IPR007568">
    <property type="entry name" value="RTA1"/>
</dbReference>
<dbReference type="EMBL" id="ML769537">
    <property type="protein sequence ID" value="KAE9395155.1"/>
    <property type="molecule type" value="Genomic_DNA"/>
</dbReference>
<dbReference type="Pfam" id="PF04479">
    <property type="entry name" value="RTA1"/>
    <property type="match status" value="1"/>
</dbReference>
<accession>A0A6A4HDM0</accession>
<keyword evidence="6" id="KW-0732">Signal</keyword>
<dbReference type="Proteomes" id="UP000799118">
    <property type="component" value="Unassembled WGS sequence"/>
</dbReference>
<feature type="transmembrane region" description="Helical" evidence="5">
    <location>
        <begin position="50"/>
        <end position="73"/>
    </location>
</feature>
<feature type="transmembrane region" description="Helical" evidence="5">
    <location>
        <begin position="164"/>
        <end position="183"/>
    </location>
</feature>
<feature type="transmembrane region" description="Helical" evidence="5">
    <location>
        <begin position="294"/>
        <end position="314"/>
    </location>
</feature>
<keyword evidence="4 5" id="KW-0472">Membrane</keyword>
<evidence type="ECO:0000313" key="8">
    <source>
        <dbReference type="Proteomes" id="UP000799118"/>
    </source>
</evidence>
<feature type="transmembrane region" description="Helical" evidence="5">
    <location>
        <begin position="258"/>
        <end position="279"/>
    </location>
</feature>
<feature type="transmembrane region" description="Helical" evidence="5">
    <location>
        <begin position="111"/>
        <end position="132"/>
    </location>
</feature>
<dbReference type="PANTHER" id="PTHR31465:SF1">
    <property type="entry name" value="PROTEIN RTA1-RELATED"/>
    <property type="match status" value="1"/>
</dbReference>
<protein>
    <submittedName>
        <fullName evidence="7">RTA1-domain-containing protein</fullName>
    </submittedName>
</protein>
<evidence type="ECO:0000256" key="6">
    <source>
        <dbReference type="SAM" id="SignalP"/>
    </source>
</evidence>
<dbReference type="OrthoDB" id="3358017at2759"/>